<dbReference type="AlphaFoldDB" id="A0A1G8LLZ4"/>
<gene>
    <name evidence="3" type="ORF">SAMN04487909_105128</name>
</gene>
<dbReference type="InterPro" id="IPR043717">
    <property type="entry name" value="DUF5658"/>
</dbReference>
<name>A0A1G8LLZ4_ANEMI</name>
<feature type="transmembrane region" description="Helical" evidence="1">
    <location>
        <begin position="79"/>
        <end position="101"/>
    </location>
</feature>
<reference evidence="3 4" key="1">
    <citation type="submission" date="2016-10" db="EMBL/GenBank/DDBJ databases">
        <authorList>
            <person name="de Groot N.N."/>
        </authorList>
    </citation>
    <scope>NUCLEOTIDE SEQUENCE [LARGE SCALE GENOMIC DNA]</scope>
    <source>
        <strain evidence="3 4">DSM 2895</strain>
    </source>
</reference>
<dbReference type="Proteomes" id="UP000182836">
    <property type="component" value="Unassembled WGS sequence"/>
</dbReference>
<accession>A0A1G8LLZ4</accession>
<keyword evidence="1" id="KW-1133">Transmembrane helix</keyword>
<keyword evidence="1" id="KW-0472">Membrane</keyword>
<evidence type="ECO:0000313" key="4">
    <source>
        <dbReference type="Proteomes" id="UP000182836"/>
    </source>
</evidence>
<dbReference type="Pfam" id="PF18902">
    <property type="entry name" value="DUF5658"/>
    <property type="match status" value="1"/>
</dbReference>
<keyword evidence="1" id="KW-0812">Transmembrane</keyword>
<evidence type="ECO:0000259" key="2">
    <source>
        <dbReference type="Pfam" id="PF18902"/>
    </source>
</evidence>
<evidence type="ECO:0000313" key="3">
    <source>
        <dbReference type="EMBL" id="SDI56698.1"/>
    </source>
</evidence>
<protein>
    <recommendedName>
        <fullName evidence="2">DUF5658 domain-containing protein</fullName>
    </recommendedName>
</protein>
<feature type="transmembrane region" description="Helical" evidence="1">
    <location>
        <begin position="45"/>
        <end position="67"/>
    </location>
</feature>
<feature type="domain" description="DUF5658" evidence="2">
    <location>
        <begin position="14"/>
        <end position="99"/>
    </location>
</feature>
<feature type="transmembrane region" description="Helical" evidence="1">
    <location>
        <begin position="7"/>
        <end position="25"/>
    </location>
</feature>
<dbReference type="GeneID" id="96991362"/>
<dbReference type="RefSeq" id="WP_407638627.1">
    <property type="nucleotide sequence ID" value="NZ_BJOA01000082.1"/>
</dbReference>
<sequence>MIRVASLYQRFIFYLFILNIADWYFTSYGIQNNYVEEANPLLSSIFMTNPLLVLFCKCIGPLILFVLMPYCRSGWVQHALLFTVCLYIMVNVYHLLFFFLFTL</sequence>
<organism evidence="3 4">
    <name type="scientific">Aneurinibacillus migulanus</name>
    <name type="common">Bacillus migulanus</name>
    <dbReference type="NCBI Taxonomy" id="47500"/>
    <lineage>
        <taxon>Bacteria</taxon>
        <taxon>Bacillati</taxon>
        <taxon>Bacillota</taxon>
        <taxon>Bacilli</taxon>
        <taxon>Bacillales</taxon>
        <taxon>Paenibacillaceae</taxon>
        <taxon>Aneurinibacillus group</taxon>
        <taxon>Aneurinibacillus</taxon>
    </lineage>
</organism>
<dbReference type="EMBL" id="FNED01000005">
    <property type="protein sequence ID" value="SDI56698.1"/>
    <property type="molecule type" value="Genomic_DNA"/>
</dbReference>
<evidence type="ECO:0000256" key="1">
    <source>
        <dbReference type="SAM" id="Phobius"/>
    </source>
</evidence>
<proteinExistence type="predicted"/>